<dbReference type="PANTHER" id="PTHR13847">
    <property type="entry name" value="SARCOSINE DEHYDROGENASE-RELATED"/>
    <property type="match status" value="1"/>
</dbReference>
<name>A0A927D327_9RHOB</name>
<dbReference type="InterPro" id="IPR036188">
    <property type="entry name" value="FAD/NAD-bd_sf"/>
</dbReference>
<dbReference type="Pfam" id="PF01266">
    <property type="entry name" value="DAO"/>
    <property type="match status" value="1"/>
</dbReference>
<keyword evidence="1" id="KW-0560">Oxidoreductase</keyword>
<keyword evidence="4" id="KW-1185">Reference proteome</keyword>
<evidence type="ECO:0000313" key="4">
    <source>
        <dbReference type="Proteomes" id="UP000635142"/>
    </source>
</evidence>
<dbReference type="GO" id="GO:0016491">
    <property type="term" value="F:oxidoreductase activity"/>
    <property type="evidence" value="ECO:0007669"/>
    <property type="project" value="UniProtKB-KW"/>
</dbReference>
<organism evidence="3 4">
    <name type="scientific">Sulfitobacter aestuariivivens</name>
    <dbReference type="NCBI Taxonomy" id="2766981"/>
    <lineage>
        <taxon>Bacteria</taxon>
        <taxon>Pseudomonadati</taxon>
        <taxon>Pseudomonadota</taxon>
        <taxon>Alphaproteobacteria</taxon>
        <taxon>Rhodobacterales</taxon>
        <taxon>Roseobacteraceae</taxon>
        <taxon>Sulfitobacter</taxon>
    </lineage>
</organism>
<dbReference type="EMBL" id="JACTAG010000001">
    <property type="protein sequence ID" value="MBD3663418.1"/>
    <property type="molecule type" value="Genomic_DNA"/>
</dbReference>
<dbReference type="PRINTS" id="PR00411">
    <property type="entry name" value="PNDRDTASEI"/>
</dbReference>
<evidence type="ECO:0000259" key="2">
    <source>
        <dbReference type="Pfam" id="PF01266"/>
    </source>
</evidence>
<dbReference type="PANTHER" id="PTHR13847:SF289">
    <property type="entry name" value="GLYCINE OXIDASE"/>
    <property type="match status" value="1"/>
</dbReference>
<evidence type="ECO:0000256" key="1">
    <source>
        <dbReference type="ARBA" id="ARBA00023002"/>
    </source>
</evidence>
<feature type="domain" description="FAD dependent oxidoreductase" evidence="2">
    <location>
        <begin position="3"/>
        <end position="331"/>
    </location>
</feature>
<dbReference type="Gene3D" id="3.30.9.10">
    <property type="entry name" value="D-Amino Acid Oxidase, subunit A, domain 2"/>
    <property type="match status" value="1"/>
</dbReference>
<reference evidence="3" key="1">
    <citation type="submission" date="2020-08" db="EMBL/GenBank/DDBJ databases">
        <title>Sulfitobacter aestuariivivens sp. nov., isolated from a tidal flat.</title>
        <authorList>
            <person name="Park S."/>
            <person name="Yoon J.-H."/>
        </authorList>
    </citation>
    <scope>NUCLEOTIDE SEQUENCE</scope>
    <source>
        <strain evidence="3">TSTF-M16</strain>
    </source>
</reference>
<sequence>MQVAIVGAGIIGASLAYALGRQGAQVTIVDAAGPAAGATGASFGWINASYYADAAHFALRAASIEAYRQLCRVLDVPVYWSGCLCWEEEGEALEAQERDLRALGYHARIVDRAELARLEPQVKAADRAILFEDEAAAEPGSLTQALLKASGARVMTGCRVSGILAKGSRVCGLRIPGGDLPADAVVVAGGNGSTDLLSPLGVALPMLDRPGVIFRTAPIAPTLSHICVAPAGEFRQTPEGQIVMPTAVSNQADDTNRIWARPDQLADAALERLQAMLPGTKLVWQDVALAQRPVPQDGLPVVGACGPEGLFTAVMHSGITLAPVVAEILSAQVLGAALSNAQQALIAPYRPDRFG</sequence>
<dbReference type="Proteomes" id="UP000635142">
    <property type="component" value="Unassembled WGS sequence"/>
</dbReference>
<accession>A0A927D327</accession>
<dbReference type="Gene3D" id="3.50.50.60">
    <property type="entry name" value="FAD/NAD(P)-binding domain"/>
    <property type="match status" value="1"/>
</dbReference>
<evidence type="ECO:0000313" key="3">
    <source>
        <dbReference type="EMBL" id="MBD3663418.1"/>
    </source>
</evidence>
<dbReference type="AlphaFoldDB" id="A0A927D327"/>
<gene>
    <name evidence="3" type="ORF">H9Q16_05755</name>
</gene>
<proteinExistence type="predicted"/>
<dbReference type="SUPFAM" id="SSF51905">
    <property type="entry name" value="FAD/NAD(P)-binding domain"/>
    <property type="match status" value="1"/>
</dbReference>
<comment type="caution">
    <text evidence="3">The sequence shown here is derived from an EMBL/GenBank/DDBJ whole genome shotgun (WGS) entry which is preliminary data.</text>
</comment>
<protein>
    <submittedName>
        <fullName evidence="3">FAD-binding oxidoreductase</fullName>
    </submittedName>
</protein>
<dbReference type="InterPro" id="IPR006076">
    <property type="entry name" value="FAD-dep_OxRdtase"/>
</dbReference>
<dbReference type="GO" id="GO:0005737">
    <property type="term" value="C:cytoplasm"/>
    <property type="evidence" value="ECO:0007669"/>
    <property type="project" value="TreeGrafter"/>
</dbReference>
<dbReference type="RefSeq" id="WP_191074386.1">
    <property type="nucleotide sequence ID" value="NZ_JACTAG010000001.1"/>
</dbReference>